<dbReference type="InterPro" id="IPR038717">
    <property type="entry name" value="Tc1-like_DDE_dom"/>
</dbReference>
<evidence type="ECO:0000313" key="2">
    <source>
        <dbReference type="EMBL" id="NOK08967.1"/>
    </source>
</evidence>
<feature type="domain" description="Tc1-like transposase DDE" evidence="1">
    <location>
        <begin position="13"/>
        <end position="156"/>
    </location>
</feature>
<dbReference type="Pfam" id="PF13358">
    <property type="entry name" value="DDE_3"/>
    <property type="match status" value="1"/>
</dbReference>
<dbReference type="EMBL" id="JABFJW010000042">
    <property type="protein sequence ID" value="NOK08967.1"/>
    <property type="molecule type" value="Genomic_DNA"/>
</dbReference>
<reference evidence="2 3" key="1">
    <citation type="submission" date="2020-05" db="EMBL/GenBank/DDBJ databases">
        <authorList>
            <person name="Whitworth D."/>
        </authorList>
    </citation>
    <scope>NUCLEOTIDE SEQUENCE [LARGE SCALE GENOMIC DNA]</scope>
    <source>
        <strain evidence="2 3">CA046A</strain>
    </source>
</reference>
<evidence type="ECO:0000313" key="3">
    <source>
        <dbReference type="Proteomes" id="UP000528460"/>
    </source>
</evidence>
<dbReference type="AlphaFoldDB" id="A0A7Y4NC79"/>
<organism evidence="2 3">
    <name type="scientific">Corallococcus exercitus</name>
    <dbReference type="NCBI Taxonomy" id="2316736"/>
    <lineage>
        <taxon>Bacteria</taxon>
        <taxon>Pseudomonadati</taxon>
        <taxon>Myxococcota</taxon>
        <taxon>Myxococcia</taxon>
        <taxon>Myxococcales</taxon>
        <taxon>Cystobacterineae</taxon>
        <taxon>Myxococcaceae</taxon>
        <taxon>Corallococcus</taxon>
    </lineage>
</organism>
<sequence>MAAARRSGRAIGFLDETGSTFRARLGTTWAPIGTAPTLHRLSRRREVSSIVLLVAPTQWRQPQVLARHFEGAIHAEQVPFALRYFRQRVGRPLLIIWDHLAAHRARQVKDWLARHPDDFQVEWLPSYAPELNPEEGCNSWVKGRLLNALPRDVAELHHLTRSEFRRLQRRPRVLRSLFRQARLRV</sequence>
<dbReference type="InterPro" id="IPR036397">
    <property type="entry name" value="RNaseH_sf"/>
</dbReference>
<dbReference type="RefSeq" id="WP_171413183.1">
    <property type="nucleotide sequence ID" value="NZ_JABFJW010000042.1"/>
</dbReference>
<dbReference type="Proteomes" id="UP000528460">
    <property type="component" value="Unassembled WGS sequence"/>
</dbReference>
<dbReference type="Gene3D" id="3.30.420.10">
    <property type="entry name" value="Ribonuclease H-like superfamily/Ribonuclease H"/>
    <property type="match status" value="1"/>
</dbReference>
<protein>
    <submittedName>
        <fullName evidence="2">Transposase</fullName>
    </submittedName>
</protein>
<dbReference type="GO" id="GO:0003676">
    <property type="term" value="F:nucleic acid binding"/>
    <property type="evidence" value="ECO:0007669"/>
    <property type="project" value="InterPro"/>
</dbReference>
<name>A0A7Y4NC79_9BACT</name>
<evidence type="ECO:0000259" key="1">
    <source>
        <dbReference type="Pfam" id="PF13358"/>
    </source>
</evidence>
<accession>A0A7Y4NC79</accession>
<gene>
    <name evidence="2" type="ORF">HNS30_07975</name>
</gene>
<comment type="caution">
    <text evidence="2">The sequence shown here is derived from an EMBL/GenBank/DDBJ whole genome shotgun (WGS) entry which is preliminary data.</text>
</comment>
<proteinExistence type="predicted"/>